<keyword evidence="1" id="KW-0812">Transmembrane</keyword>
<reference evidence="2 3" key="1">
    <citation type="journal article" date="2007" name="Int. J. Syst. Evol. Microbiol.">
        <title>Natronorubrum sulfidifaciens sp. nov., an extremely haloalkaliphilic archaeon isolated from Aiding salt lake in Xin-Jiang, China.</title>
        <authorList>
            <person name="Cui H.L."/>
            <person name="Tohty D."/>
            <person name="Liu H.C."/>
            <person name="Liu S.J."/>
            <person name="Oren A."/>
            <person name="Zhou P.J."/>
        </authorList>
    </citation>
    <scope>NUCLEOTIDE SEQUENCE [LARGE SCALE GENOMIC DNA]</scope>
    <source>
        <strain evidence="2 3">7-3</strain>
    </source>
</reference>
<evidence type="ECO:0000313" key="3">
    <source>
        <dbReference type="Proteomes" id="UP000326170"/>
    </source>
</evidence>
<sequence>MDATLEWPALPRETALGRLLLYAPYGLLGGFGLVVVGALGVLTTLQATRGSVHPLVVVAFVGGPLSLLYLFVLVTQGSDLGRWENALFPAANVTRRGLVWAVLLGATIVIGLIALRPAIAIAVVFLGTPLLAGVSSAVSTTVTLEPTDRRVTLSTDRESGDSEPTEIDLANVSAASRIPLGTTGLYVCRRVGAHATFVPVPNEHRSLFERALGDGIRASPPADPATASTTGAMRIVLAVAGLKSVAIAAVFVCLVLETGNTAGARAFGVLASLALFGLGMVAYAGYESWLARREATDG</sequence>
<accession>A0A5P9P0C0</accession>
<keyword evidence="1" id="KW-0472">Membrane</keyword>
<gene>
    <name evidence="2" type="ORF">GCU68_03000</name>
</gene>
<feature type="transmembrane region" description="Helical" evidence="1">
    <location>
        <begin position="55"/>
        <end position="77"/>
    </location>
</feature>
<feature type="transmembrane region" description="Helical" evidence="1">
    <location>
        <begin position="122"/>
        <end position="144"/>
    </location>
</feature>
<evidence type="ECO:0000256" key="1">
    <source>
        <dbReference type="SAM" id="Phobius"/>
    </source>
</evidence>
<feature type="transmembrane region" description="Helical" evidence="1">
    <location>
        <begin position="235"/>
        <end position="255"/>
    </location>
</feature>
<keyword evidence="1" id="KW-1133">Transmembrane helix</keyword>
<dbReference type="AlphaFoldDB" id="A0A5P9P0C0"/>
<feature type="transmembrane region" description="Helical" evidence="1">
    <location>
        <begin position="267"/>
        <end position="286"/>
    </location>
</feature>
<evidence type="ECO:0008006" key="4">
    <source>
        <dbReference type="Google" id="ProtNLM"/>
    </source>
</evidence>
<feature type="transmembrane region" description="Helical" evidence="1">
    <location>
        <begin position="97"/>
        <end position="115"/>
    </location>
</feature>
<proteinExistence type="predicted"/>
<evidence type="ECO:0000313" key="2">
    <source>
        <dbReference type="EMBL" id="QFU81598.1"/>
    </source>
</evidence>
<dbReference type="OrthoDB" id="188286at2157"/>
<dbReference type="KEGG" id="nas:GCU68_03000"/>
<keyword evidence="3" id="KW-1185">Reference proteome</keyword>
<dbReference type="Proteomes" id="UP000326170">
    <property type="component" value="Chromosome"/>
</dbReference>
<name>A0A5P9P0C0_9EURY</name>
<protein>
    <recommendedName>
        <fullName evidence="4">PH domain-containing protein</fullName>
    </recommendedName>
</protein>
<feature type="transmembrane region" description="Helical" evidence="1">
    <location>
        <begin position="20"/>
        <end position="43"/>
    </location>
</feature>
<organism evidence="2 3">
    <name type="scientific">Natronorubrum aibiense</name>
    <dbReference type="NCBI Taxonomy" id="348826"/>
    <lineage>
        <taxon>Archaea</taxon>
        <taxon>Methanobacteriati</taxon>
        <taxon>Methanobacteriota</taxon>
        <taxon>Stenosarchaea group</taxon>
        <taxon>Halobacteria</taxon>
        <taxon>Halobacteriales</taxon>
        <taxon>Natrialbaceae</taxon>
        <taxon>Natronorubrum</taxon>
    </lineage>
</organism>
<dbReference type="GeneID" id="42299982"/>
<dbReference type="RefSeq" id="WP_152938978.1">
    <property type="nucleotide sequence ID" value="NZ_CP045488.1"/>
</dbReference>
<dbReference type="EMBL" id="CP045488">
    <property type="protein sequence ID" value="QFU81598.1"/>
    <property type="molecule type" value="Genomic_DNA"/>
</dbReference>